<sequence length="75" mass="8407">MATTVRRVLATVVVVVVVLMVRSWRRFIPFGQIHLAVAVVSGRVLSLIVRLIVFLYDGRALLTVLLLVVILLLLR</sequence>
<dbReference type="AlphaFoldDB" id="A0A2M3ZQS3"/>
<protein>
    <submittedName>
        <fullName evidence="2">Putative secreted peptide</fullName>
    </submittedName>
</protein>
<evidence type="ECO:0000256" key="1">
    <source>
        <dbReference type="SAM" id="Phobius"/>
    </source>
</evidence>
<name>A0A2M3ZQS3_9DIPT</name>
<proteinExistence type="predicted"/>
<organism evidence="2">
    <name type="scientific">Anopheles braziliensis</name>
    <dbReference type="NCBI Taxonomy" id="58242"/>
    <lineage>
        <taxon>Eukaryota</taxon>
        <taxon>Metazoa</taxon>
        <taxon>Ecdysozoa</taxon>
        <taxon>Arthropoda</taxon>
        <taxon>Hexapoda</taxon>
        <taxon>Insecta</taxon>
        <taxon>Pterygota</taxon>
        <taxon>Neoptera</taxon>
        <taxon>Endopterygota</taxon>
        <taxon>Diptera</taxon>
        <taxon>Nematocera</taxon>
        <taxon>Culicoidea</taxon>
        <taxon>Culicidae</taxon>
        <taxon>Anophelinae</taxon>
        <taxon>Anopheles</taxon>
    </lineage>
</organism>
<accession>A0A2M3ZQS3</accession>
<keyword evidence="1" id="KW-0812">Transmembrane</keyword>
<evidence type="ECO:0000313" key="2">
    <source>
        <dbReference type="EMBL" id="MBW30917.1"/>
    </source>
</evidence>
<dbReference type="EMBL" id="GGFM01010166">
    <property type="protein sequence ID" value="MBW30917.1"/>
    <property type="molecule type" value="Transcribed_RNA"/>
</dbReference>
<reference evidence="2" key="1">
    <citation type="submission" date="2018-01" db="EMBL/GenBank/DDBJ databases">
        <title>An insight into the sialome of Amazonian anophelines.</title>
        <authorList>
            <person name="Ribeiro J.M."/>
            <person name="Scarpassa V."/>
            <person name="Calvo E."/>
        </authorList>
    </citation>
    <scope>NUCLEOTIDE SEQUENCE</scope>
    <source>
        <tissue evidence="2">Salivary glands</tissue>
    </source>
</reference>
<keyword evidence="1" id="KW-0472">Membrane</keyword>
<keyword evidence="1" id="KW-1133">Transmembrane helix</keyword>
<feature type="transmembrane region" description="Helical" evidence="1">
    <location>
        <begin position="47"/>
        <end position="74"/>
    </location>
</feature>